<evidence type="ECO:0000313" key="4">
    <source>
        <dbReference type="Proteomes" id="UP000245768"/>
    </source>
</evidence>
<dbReference type="InterPro" id="IPR051276">
    <property type="entry name" value="Saccharopine_DH-like_oxidrdct"/>
</dbReference>
<dbReference type="GO" id="GO:0009247">
    <property type="term" value="P:glycolipid biosynthetic process"/>
    <property type="evidence" value="ECO:0007669"/>
    <property type="project" value="TreeGrafter"/>
</dbReference>
<dbReference type="InParanoid" id="A0A316YXA6"/>
<gene>
    <name evidence="3" type="ORF">FA10DRAFT_264349</name>
</gene>
<keyword evidence="4" id="KW-1185">Reference proteome</keyword>
<dbReference type="InterPro" id="IPR005097">
    <property type="entry name" value="Sacchrp_dh_NADP-bd"/>
</dbReference>
<evidence type="ECO:0000259" key="2">
    <source>
        <dbReference type="Pfam" id="PF03435"/>
    </source>
</evidence>
<proteinExistence type="inferred from homology"/>
<evidence type="ECO:0000313" key="3">
    <source>
        <dbReference type="EMBL" id="PWN93742.1"/>
    </source>
</evidence>
<dbReference type="GO" id="GO:0005739">
    <property type="term" value="C:mitochondrion"/>
    <property type="evidence" value="ECO:0007669"/>
    <property type="project" value="TreeGrafter"/>
</dbReference>
<accession>A0A316YXA6</accession>
<comment type="similarity">
    <text evidence="1">Belongs to the saccharopine dehydrogenase family.</text>
</comment>
<dbReference type="GO" id="GO:0005811">
    <property type="term" value="C:lipid droplet"/>
    <property type="evidence" value="ECO:0007669"/>
    <property type="project" value="TreeGrafter"/>
</dbReference>
<dbReference type="PANTHER" id="PTHR12286">
    <property type="entry name" value="SACCHAROPINE DEHYDROGENASE-LIKE OXIDOREDUCTASE"/>
    <property type="match status" value="1"/>
</dbReference>
<reference evidence="3 4" key="1">
    <citation type="journal article" date="2018" name="Mol. Biol. Evol.">
        <title>Broad Genomic Sampling Reveals a Smut Pathogenic Ancestry of the Fungal Clade Ustilaginomycotina.</title>
        <authorList>
            <person name="Kijpornyongpan T."/>
            <person name="Mondo S.J."/>
            <person name="Barry K."/>
            <person name="Sandor L."/>
            <person name="Lee J."/>
            <person name="Lipzen A."/>
            <person name="Pangilinan J."/>
            <person name="LaButti K."/>
            <person name="Hainaut M."/>
            <person name="Henrissat B."/>
            <person name="Grigoriev I.V."/>
            <person name="Spatafora J.W."/>
            <person name="Aime M.C."/>
        </authorList>
    </citation>
    <scope>NUCLEOTIDE SEQUENCE [LARGE SCALE GENOMIC DNA]</scope>
    <source>
        <strain evidence="3 4">MCA 4198</strain>
    </source>
</reference>
<protein>
    <recommendedName>
        <fullName evidence="2">Saccharopine dehydrogenase NADP binding domain-containing protein</fullName>
    </recommendedName>
</protein>
<dbReference type="GO" id="GO:0005886">
    <property type="term" value="C:plasma membrane"/>
    <property type="evidence" value="ECO:0007669"/>
    <property type="project" value="TreeGrafter"/>
</dbReference>
<dbReference type="Pfam" id="PF03435">
    <property type="entry name" value="Sacchrp_dh_NADP"/>
    <property type="match status" value="1"/>
</dbReference>
<dbReference type="OrthoDB" id="10268090at2759"/>
<organism evidence="3 4">
    <name type="scientific">Acaromyces ingoldii</name>
    <dbReference type="NCBI Taxonomy" id="215250"/>
    <lineage>
        <taxon>Eukaryota</taxon>
        <taxon>Fungi</taxon>
        <taxon>Dikarya</taxon>
        <taxon>Basidiomycota</taxon>
        <taxon>Ustilaginomycotina</taxon>
        <taxon>Exobasidiomycetes</taxon>
        <taxon>Exobasidiales</taxon>
        <taxon>Cryptobasidiaceae</taxon>
        <taxon>Acaromyces</taxon>
    </lineage>
</organism>
<sequence>MASQHKYDVVVFGATGYTGKKCAAHLSKHPGSPRWAIAGRSSSRLESLRKELSLSSDVGTIVADTFDAASVRSMVTQAKCLMNVVGPFRLLGGEAIATACVEAGTHYLDLSGETLFNASLIENLGEKAKQKGVILAPSVGLDSLPFDLATYLAVQQLKKTGAQVGRVDTAFVAKGSLSGGTILSACDMAEVDRDQLLDVRPDWLSPLKGAYEPIRFGAAMWMPQFRRYGIHTPFTPHNHRIVNLSHGLLEQSKSEEAYGPKFSYRDAFVVPGPRPLVFLIGYFLQFVLLCQVHLAPVRWALRKILPPNYGLSDEKLRYPHAFLDVRAVAYPAGASGSSTAGAAEARLYIPHDGGYVGAAEMMSEAALLIAEGTGLSKLAKQGGVLTGATIGAKGLVERLTRYADFKFDIGPYKDRDSKKTK</sequence>
<dbReference type="Proteomes" id="UP000245768">
    <property type="component" value="Unassembled WGS sequence"/>
</dbReference>
<dbReference type="RefSeq" id="XP_025380940.1">
    <property type="nucleotide sequence ID" value="XM_025520613.1"/>
</dbReference>
<dbReference type="InterPro" id="IPR036291">
    <property type="entry name" value="NAD(P)-bd_dom_sf"/>
</dbReference>
<dbReference type="AlphaFoldDB" id="A0A316YXA6"/>
<dbReference type="Gene3D" id="3.40.50.720">
    <property type="entry name" value="NAD(P)-binding Rossmann-like Domain"/>
    <property type="match status" value="1"/>
</dbReference>
<name>A0A316YXA6_9BASI</name>
<dbReference type="EMBL" id="KZ819634">
    <property type="protein sequence ID" value="PWN93742.1"/>
    <property type="molecule type" value="Genomic_DNA"/>
</dbReference>
<dbReference type="GeneID" id="37042529"/>
<dbReference type="PANTHER" id="PTHR12286:SF5">
    <property type="entry name" value="SACCHAROPINE DEHYDROGENASE-LIKE OXIDOREDUCTASE"/>
    <property type="match status" value="1"/>
</dbReference>
<evidence type="ECO:0000256" key="1">
    <source>
        <dbReference type="ARBA" id="ARBA00038048"/>
    </source>
</evidence>
<dbReference type="SUPFAM" id="SSF51735">
    <property type="entry name" value="NAD(P)-binding Rossmann-fold domains"/>
    <property type="match status" value="1"/>
</dbReference>
<feature type="domain" description="Saccharopine dehydrogenase NADP binding" evidence="2">
    <location>
        <begin position="9"/>
        <end position="133"/>
    </location>
</feature>